<evidence type="ECO:0000259" key="12">
    <source>
        <dbReference type="Pfam" id="PF02852"/>
    </source>
</evidence>
<dbReference type="NCBIfam" id="NF004776">
    <property type="entry name" value="PRK06116.1"/>
    <property type="match status" value="1"/>
</dbReference>
<keyword evidence="9" id="KW-0520">NAD</keyword>
<feature type="disulfide bond" description="Redox-active" evidence="10">
    <location>
        <begin position="42"/>
        <end position="47"/>
    </location>
</feature>
<keyword evidence="9" id="KW-0547">Nucleotide-binding</keyword>
<evidence type="ECO:0000256" key="11">
    <source>
        <dbReference type="RuleBase" id="RU003691"/>
    </source>
</evidence>
<evidence type="ECO:0000256" key="3">
    <source>
        <dbReference type="ARBA" id="ARBA00022630"/>
    </source>
</evidence>
<evidence type="ECO:0000256" key="1">
    <source>
        <dbReference type="ARBA" id="ARBA00007532"/>
    </source>
</evidence>
<feature type="domain" description="FAD/NAD(P)-binding" evidence="13">
    <location>
        <begin position="5"/>
        <end position="319"/>
    </location>
</feature>
<dbReference type="GO" id="GO:0045454">
    <property type="term" value="P:cell redox homeostasis"/>
    <property type="evidence" value="ECO:0007669"/>
    <property type="project" value="InterPro"/>
</dbReference>
<dbReference type="GO" id="GO:0050661">
    <property type="term" value="F:NADP binding"/>
    <property type="evidence" value="ECO:0007669"/>
    <property type="project" value="InterPro"/>
</dbReference>
<dbReference type="GO" id="GO:0034599">
    <property type="term" value="P:cellular response to oxidative stress"/>
    <property type="evidence" value="ECO:0007669"/>
    <property type="project" value="TreeGrafter"/>
</dbReference>
<keyword evidence="5 11" id="KW-0560">Oxidoreductase</keyword>
<dbReference type="SUPFAM" id="SSF55424">
    <property type="entry name" value="FAD/NAD-linked reductases, dimerisation (C-terminal) domain"/>
    <property type="match status" value="1"/>
</dbReference>
<dbReference type="PIRSF" id="PIRSF000350">
    <property type="entry name" value="Mercury_reductase_MerA"/>
    <property type="match status" value="1"/>
</dbReference>
<name>A0A558DS42_9GAMM</name>
<proteinExistence type="inferred from homology"/>
<feature type="active site" description="Proton acceptor" evidence="8">
    <location>
        <position position="439"/>
    </location>
</feature>
<evidence type="ECO:0000259" key="13">
    <source>
        <dbReference type="Pfam" id="PF07992"/>
    </source>
</evidence>
<dbReference type="Pfam" id="PF02852">
    <property type="entry name" value="Pyr_redox_dim"/>
    <property type="match status" value="1"/>
</dbReference>
<dbReference type="InterPro" id="IPR004099">
    <property type="entry name" value="Pyr_nucl-diS_OxRdtase_dimer"/>
</dbReference>
<dbReference type="Proteomes" id="UP000316649">
    <property type="component" value="Unassembled WGS sequence"/>
</dbReference>
<dbReference type="GO" id="GO:0006749">
    <property type="term" value="P:glutathione metabolic process"/>
    <property type="evidence" value="ECO:0007669"/>
    <property type="project" value="InterPro"/>
</dbReference>
<feature type="binding site" evidence="9">
    <location>
        <position position="304"/>
    </location>
    <ligand>
        <name>FAD</name>
        <dbReference type="ChEBI" id="CHEBI:57692"/>
    </ligand>
</feature>
<sequence>MTKVYDLIAIGGGSGGLSAAERAAKYGAKCAVIEAGKLGGTCVNLGCVPKKIMWYGASIAHMLEDAPAYGFAVKREGFDWGTLITERNRYVTNINNWYHTYLADSNIDEITGYAHFVDDHTLEVDGERYQANHIVIAPGSYAVVPEIEGADLGITSDGFFGLSEQPRRVAVVGSGYIAVELAGMLNAVGTEVTMFLRGEHLLRKFDPMLRESLMDEMLEDGVNIISSSQIDRIERADDGTLNLHCRANGQVQAGFDQLIWAIGRNPSSTQLGLENTGITKDAQGYIKVDEFQNTQVSGVYALGDVTDAPQLTPVAIAAARRLSDRLFGGMLDRRLDYSLVPSVVFSHPPIATVGLTEDEARATHGEAVKVYQTRFTPMYHAFTKRQSKVAMKLVCVGAQEKIVGCHVIGFGADEMLQGFAVAIRMGATKKDFDDTIAIHPTGSEELVTMR</sequence>
<organism evidence="14 15">
    <name type="scientific">Sedimenticola selenatireducens</name>
    <dbReference type="NCBI Taxonomy" id="191960"/>
    <lineage>
        <taxon>Bacteria</taxon>
        <taxon>Pseudomonadati</taxon>
        <taxon>Pseudomonadota</taxon>
        <taxon>Gammaproteobacteria</taxon>
        <taxon>Chromatiales</taxon>
        <taxon>Sedimenticolaceae</taxon>
        <taxon>Sedimenticola</taxon>
    </lineage>
</organism>
<evidence type="ECO:0000313" key="14">
    <source>
        <dbReference type="EMBL" id="TVO75955.1"/>
    </source>
</evidence>
<comment type="caution">
    <text evidence="14">The sequence shown here is derived from an EMBL/GenBank/DDBJ whole genome shotgun (WGS) entry which is preliminary data.</text>
</comment>
<evidence type="ECO:0000256" key="6">
    <source>
        <dbReference type="ARBA" id="ARBA00023157"/>
    </source>
</evidence>
<dbReference type="InterPro" id="IPR016156">
    <property type="entry name" value="FAD/NAD-linked_Rdtase_dimer_sf"/>
</dbReference>
<comment type="cofactor">
    <cofactor evidence="9">
        <name>FAD</name>
        <dbReference type="ChEBI" id="CHEBI:57692"/>
    </cofactor>
    <text evidence="9">Binds 1 FAD per subunit.</text>
</comment>
<dbReference type="AlphaFoldDB" id="A0A558DS42"/>
<dbReference type="Gene3D" id="3.50.50.60">
    <property type="entry name" value="FAD/NAD(P)-binding domain"/>
    <property type="match status" value="2"/>
</dbReference>
<comment type="similarity">
    <text evidence="1 11">Belongs to the class-I pyridine nucleotide-disulfide oxidoreductase family.</text>
</comment>
<keyword evidence="7 11" id="KW-0676">Redox-active center</keyword>
<dbReference type="FunFam" id="3.30.390.30:FF:000003">
    <property type="entry name" value="Glutathione reductase"/>
    <property type="match status" value="1"/>
</dbReference>
<dbReference type="PRINTS" id="PR00368">
    <property type="entry name" value="FADPNR"/>
</dbReference>
<dbReference type="Pfam" id="PF07992">
    <property type="entry name" value="Pyr_redox_2"/>
    <property type="match status" value="1"/>
</dbReference>
<dbReference type="InterPro" id="IPR006322">
    <property type="entry name" value="Glutathione_Rdtase_euk/bac"/>
</dbReference>
<keyword evidence="15" id="KW-1185">Reference proteome</keyword>
<dbReference type="InterPro" id="IPR001100">
    <property type="entry name" value="Pyr_nuc-diS_OxRdtase"/>
</dbReference>
<feature type="binding site" evidence="9">
    <location>
        <begin position="173"/>
        <end position="180"/>
    </location>
    <ligand>
        <name>NAD(+)</name>
        <dbReference type="ChEBI" id="CHEBI:57540"/>
    </ligand>
</feature>
<feature type="binding site" evidence="9">
    <location>
        <position position="263"/>
    </location>
    <ligand>
        <name>NAD(+)</name>
        <dbReference type="ChEBI" id="CHEBI:57540"/>
    </ligand>
</feature>
<dbReference type="InterPro" id="IPR012999">
    <property type="entry name" value="Pyr_OxRdtase_I_AS"/>
</dbReference>
<dbReference type="PANTHER" id="PTHR42737">
    <property type="entry name" value="GLUTATHIONE REDUCTASE"/>
    <property type="match status" value="1"/>
</dbReference>
<dbReference type="PRINTS" id="PR00411">
    <property type="entry name" value="PNDRDTASEI"/>
</dbReference>
<dbReference type="InterPro" id="IPR023753">
    <property type="entry name" value="FAD/NAD-binding_dom"/>
</dbReference>
<evidence type="ECO:0000256" key="9">
    <source>
        <dbReference type="PIRSR" id="PIRSR000350-3"/>
    </source>
</evidence>
<dbReference type="GO" id="GO:0005829">
    <property type="term" value="C:cytosol"/>
    <property type="evidence" value="ECO:0007669"/>
    <property type="project" value="TreeGrafter"/>
</dbReference>
<keyword evidence="4 9" id="KW-0274">FAD</keyword>
<dbReference type="EMBL" id="VMNH01000007">
    <property type="protein sequence ID" value="TVO75955.1"/>
    <property type="molecule type" value="Genomic_DNA"/>
</dbReference>
<evidence type="ECO:0000256" key="7">
    <source>
        <dbReference type="ARBA" id="ARBA00023284"/>
    </source>
</evidence>
<dbReference type="PROSITE" id="PS00076">
    <property type="entry name" value="PYRIDINE_REDOX_1"/>
    <property type="match status" value="1"/>
</dbReference>
<keyword evidence="6" id="KW-1015">Disulfide bond</keyword>
<dbReference type="Gene3D" id="3.30.390.30">
    <property type="match status" value="1"/>
</dbReference>
<evidence type="ECO:0000256" key="10">
    <source>
        <dbReference type="PIRSR" id="PIRSR000350-4"/>
    </source>
</evidence>
<dbReference type="GO" id="GO:0050660">
    <property type="term" value="F:flavin adenine dinucleotide binding"/>
    <property type="evidence" value="ECO:0007669"/>
    <property type="project" value="InterPro"/>
</dbReference>
<evidence type="ECO:0000256" key="2">
    <source>
        <dbReference type="ARBA" id="ARBA00011738"/>
    </source>
</evidence>
<dbReference type="InterPro" id="IPR036188">
    <property type="entry name" value="FAD/NAD-bd_sf"/>
</dbReference>
<dbReference type="GO" id="GO:0004362">
    <property type="term" value="F:glutathione-disulfide reductase (NADPH) activity"/>
    <property type="evidence" value="ECO:0007669"/>
    <property type="project" value="UniProtKB-EC"/>
</dbReference>
<reference evidence="14 15" key="1">
    <citation type="submission" date="2019-07" db="EMBL/GenBank/DDBJ databases">
        <title>The pathways for chlorine oxyanion respiration interact through the shared metabolite chlorate.</title>
        <authorList>
            <person name="Barnum T.P."/>
            <person name="Cheng Y."/>
            <person name="Hill K.A."/>
            <person name="Lucas L.N."/>
            <person name="Carlson H.K."/>
            <person name="Coates J.D."/>
        </authorList>
    </citation>
    <scope>NUCLEOTIDE SEQUENCE [LARGE SCALE GENOMIC DNA]</scope>
    <source>
        <strain evidence="14 15">BK-1</strain>
    </source>
</reference>
<dbReference type="FunFam" id="3.50.50.60:FF:000235">
    <property type="entry name" value="Glutathione reductase"/>
    <property type="match status" value="1"/>
</dbReference>
<feature type="domain" description="Pyridine nucleotide-disulphide oxidoreductase dimerisation" evidence="12">
    <location>
        <begin position="340"/>
        <end position="449"/>
    </location>
</feature>
<dbReference type="RefSeq" id="WP_144358535.1">
    <property type="nucleotide sequence ID" value="NZ_VMNH01000007.1"/>
</dbReference>
<protein>
    <submittedName>
        <fullName evidence="14">Glutathione-disulfide reductase</fullName>
        <ecNumber evidence="14">1.8.1.7</ecNumber>
    </submittedName>
</protein>
<feature type="binding site" evidence="9">
    <location>
        <position position="51"/>
    </location>
    <ligand>
        <name>FAD</name>
        <dbReference type="ChEBI" id="CHEBI:57692"/>
    </ligand>
</feature>
<dbReference type="EC" id="1.8.1.7" evidence="14"/>
<evidence type="ECO:0000256" key="5">
    <source>
        <dbReference type="ARBA" id="ARBA00023002"/>
    </source>
</evidence>
<keyword evidence="3 11" id="KW-0285">Flavoprotein</keyword>
<dbReference type="PANTHER" id="PTHR42737:SF2">
    <property type="entry name" value="GLUTATHIONE REDUCTASE"/>
    <property type="match status" value="1"/>
</dbReference>
<accession>A0A558DS42</accession>
<evidence type="ECO:0000313" key="15">
    <source>
        <dbReference type="Proteomes" id="UP000316649"/>
    </source>
</evidence>
<evidence type="ECO:0000256" key="4">
    <source>
        <dbReference type="ARBA" id="ARBA00022827"/>
    </source>
</evidence>
<dbReference type="OrthoDB" id="9800167at2"/>
<dbReference type="SUPFAM" id="SSF51905">
    <property type="entry name" value="FAD/NAD(P)-binding domain"/>
    <property type="match status" value="1"/>
</dbReference>
<gene>
    <name evidence="14" type="primary">gorA</name>
    <name evidence="14" type="ORF">FHP88_08115</name>
</gene>
<dbReference type="NCBIfam" id="TIGR01421">
    <property type="entry name" value="gluta_reduc_1"/>
    <property type="match status" value="1"/>
</dbReference>
<comment type="subunit">
    <text evidence="2">Homodimer.</text>
</comment>
<dbReference type="InterPro" id="IPR046952">
    <property type="entry name" value="GSHR/TRXR-like"/>
</dbReference>
<evidence type="ECO:0000256" key="8">
    <source>
        <dbReference type="PIRSR" id="PIRSR000350-2"/>
    </source>
</evidence>